<dbReference type="InterPro" id="IPR000157">
    <property type="entry name" value="TIR_dom"/>
</dbReference>
<dbReference type="GO" id="GO:0006952">
    <property type="term" value="P:defense response"/>
    <property type="evidence" value="ECO:0007669"/>
    <property type="project" value="InterPro"/>
</dbReference>
<keyword evidence="1" id="KW-0433">Leucine-rich repeat</keyword>
<dbReference type="Proteomes" id="UP000594261">
    <property type="component" value="Chromosome 3"/>
</dbReference>
<dbReference type="PRINTS" id="PR00364">
    <property type="entry name" value="DISEASERSIST"/>
</dbReference>
<dbReference type="Pfam" id="PF23282">
    <property type="entry name" value="WHD_ROQ1"/>
    <property type="match status" value="1"/>
</dbReference>
<reference evidence="8" key="2">
    <citation type="submission" date="2021-01" db="UniProtKB">
        <authorList>
            <consortium name="EnsemblPlants"/>
        </authorList>
    </citation>
    <scope>IDENTIFICATION</scope>
</reference>
<evidence type="ECO:0000256" key="3">
    <source>
        <dbReference type="ARBA" id="ARBA00022821"/>
    </source>
</evidence>
<dbReference type="Pfam" id="PF20160">
    <property type="entry name" value="C-JID"/>
    <property type="match status" value="1"/>
</dbReference>
<dbReference type="AlphaFoldDB" id="A0A7N2L6K3"/>
<evidence type="ECO:0000313" key="8">
    <source>
        <dbReference type="EnsemblPlants" id="QL03p017343:mrna"/>
    </source>
</evidence>
<keyword evidence="2" id="KW-0677">Repeat</keyword>
<name>A0A7N2L6K3_QUELO</name>
<dbReference type="PANTHER" id="PTHR11017">
    <property type="entry name" value="LEUCINE-RICH REPEAT-CONTAINING PROTEIN"/>
    <property type="match status" value="1"/>
</dbReference>
<dbReference type="Gene3D" id="3.80.10.10">
    <property type="entry name" value="Ribonuclease Inhibitor"/>
    <property type="match status" value="2"/>
</dbReference>
<dbReference type="EnsemblPlants" id="QL03p017343:mrna">
    <property type="protein sequence ID" value="QL03p017343:mrna"/>
    <property type="gene ID" value="QL03p017343"/>
</dbReference>
<dbReference type="SMART" id="SM00255">
    <property type="entry name" value="TIR"/>
    <property type="match status" value="1"/>
</dbReference>
<dbReference type="PANTHER" id="PTHR11017:SF573">
    <property type="entry name" value="ADP-RIBOSYL CYCLASE_CYCLIC ADP-RIBOSE HYDROLASE"/>
    <property type="match status" value="1"/>
</dbReference>
<keyword evidence="4" id="KW-0520">NAD</keyword>
<dbReference type="InterPro" id="IPR058546">
    <property type="entry name" value="RPS4B/Roq1-like_LRR"/>
</dbReference>
<organism evidence="8 9">
    <name type="scientific">Quercus lobata</name>
    <name type="common">Valley oak</name>
    <dbReference type="NCBI Taxonomy" id="97700"/>
    <lineage>
        <taxon>Eukaryota</taxon>
        <taxon>Viridiplantae</taxon>
        <taxon>Streptophyta</taxon>
        <taxon>Embryophyta</taxon>
        <taxon>Tracheophyta</taxon>
        <taxon>Spermatophyta</taxon>
        <taxon>Magnoliopsida</taxon>
        <taxon>eudicotyledons</taxon>
        <taxon>Gunneridae</taxon>
        <taxon>Pentapetalae</taxon>
        <taxon>rosids</taxon>
        <taxon>fabids</taxon>
        <taxon>Fagales</taxon>
        <taxon>Fagaceae</taxon>
        <taxon>Quercus</taxon>
    </lineage>
</organism>
<evidence type="ECO:0000259" key="7">
    <source>
        <dbReference type="PROSITE" id="PS50104"/>
    </source>
</evidence>
<sequence length="1262" mass="143457">MALMINQGASSSSFTHQYKNFDVFLSFRGEDTRLGFTGHLYNALSLRGIHTFIDDKIPRGEQISAELIKTIESSMISIIVFSENYASSTCCLDELVKIVECRKNDQLVRPIFYNVDPSEVRRQKGKYGEALAKHEKRFKDNGKVHSWRKALYEAANLFGWHYKNNCQEFKFIQEIVKEISCSKLNHTPLFVAKYPVGINYRVEAIKSLLDIGSNDVRMVGMYGPCGVGKTTIAKAVYNTIYKLFEGSSFLENVRDRFGTFNGAIQLQETLLCEILGDMNLKVACFFKGVCKNYIVDILNSCNLYPVIGIRRLIEKCLITIDRYDKLWMHDLVQQMGREIVRQESPQILGMRSRLWCYEDVVEVLTENKGSEKVRGMMIYSSERAKLQLEAKCFEKMKNLKFLIVGNVDICGSVEYFPNELRLLDWPEFPLPSLPSNFRPQKLIALSMPQSQIILDKVLEMGQFKSLTYMNFRSCQYIRKLSDLSIATPNIKELDLYQCRNLVEVHDSVGHLDRLEKLDLSGCTRLQILPSCLMMKSLKQLILYECRRLEKFPNISHEMDGLEYLTFIGTAIKELPPSFENLTRLERLHLGLHLGSGYLPSGIYNMQNLHELYIWGDLKFPKDMEIDRQALSNDYNGFSKYGFWSLTFLALVFSKNSLEIDLILPSCCPLSLQELLIQSDDFTLPESILRFKKLRVLHIWHSIFLQEIPKLPESIRIVELKNSLLTSKSLYKLLLQFGRILGFPQNIACSGVRSDILLDSQSSSRLSHQIDPSWFHPSKLPEVRTKFNASPYVYRSFQEDDTGHDCHIRVPGNEIPKWFNHQSARSSISLWVGPEFPTFALCVAFCLEDENAYAYVCVVDVFTNGHKQTLIEELFDNFCNDNRWFYGASHRLMQHIFGNFIQGDQNHVEISCKISSWTSETGGVIAPTIARLGVHVKCICGLQSSVINHENYYSKLPMVMVNGSDFSLGEPNLEIDSIAGDEFDLGLSSMGCSSMNDVFDFNPYPLSKKIGNLLRKRDQIYRVDSNKVLVDADPAGEAVPRGSSHSPISPLGEGSSVTGGESFDVDSIHERTDLQGFVRQFDEDGDQNDNFPSHFYHLSGSVVRFQRFDVPVEGLSLLEDIVKRHPNFMAGCRVGAAMRGLMFQLLVAVLLDMQRTCLDSSNLKRVLEWKNALKELLAMGLDVQFILDHVRSAIGPCLARSSEKKLKDLEAKIASVVEDISLLVAELSSLTSQRDEIIKYMSSIDKDLPDLSAEGEFVKASGL</sequence>
<evidence type="ECO:0000256" key="1">
    <source>
        <dbReference type="ARBA" id="ARBA00022614"/>
    </source>
</evidence>
<dbReference type="Gene3D" id="3.40.50.300">
    <property type="entry name" value="P-loop containing nucleotide triphosphate hydrolases"/>
    <property type="match status" value="1"/>
</dbReference>
<evidence type="ECO:0000256" key="6">
    <source>
        <dbReference type="SAM" id="MobiDB-lite"/>
    </source>
</evidence>
<dbReference type="InterPro" id="IPR044974">
    <property type="entry name" value="Disease_R_plants"/>
</dbReference>
<dbReference type="InterPro" id="IPR035897">
    <property type="entry name" value="Toll_tir_struct_dom_sf"/>
</dbReference>
<dbReference type="InterPro" id="IPR045344">
    <property type="entry name" value="C-JID"/>
</dbReference>
<feature type="region of interest" description="Disordered" evidence="6">
    <location>
        <begin position="1033"/>
        <end position="1055"/>
    </location>
</feature>
<evidence type="ECO:0000256" key="5">
    <source>
        <dbReference type="SAM" id="Coils"/>
    </source>
</evidence>
<keyword evidence="3" id="KW-0611">Plant defense</keyword>
<keyword evidence="9" id="KW-1185">Reference proteome</keyword>
<dbReference type="GO" id="GO:0007165">
    <property type="term" value="P:signal transduction"/>
    <property type="evidence" value="ECO:0007669"/>
    <property type="project" value="InterPro"/>
</dbReference>
<dbReference type="Pfam" id="PF01582">
    <property type="entry name" value="TIR"/>
    <property type="match status" value="1"/>
</dbReference>
<accession>A0A7N2L6K3</accession>
<protein>
    <recommendedName>
        <fullName evidence="7">TIR domain-containing protein</fullName>
    </recommendedName>
</protein>
<dbReference type="SUPFAM" id="SSF52540">
    <property type="entry name" value="P-loop containing nucleoside triphosphate hydrolases"/>
    <property type="match status" value="1"/>
</dbReference>
<dbReference type="InterPro" id="IPR032675">
    <property type="entry name" value="LRR_dom_sf"/>
</dbReference>
<dbReference type="EMBL" id="LRBV02000003">
    <property type="status" value="NOT_ANNOTATED_CDS"/>
    <property type="molecule type" value="Genomic_DNA"/>
</dbReference>
<dbReference type="PROSITE" id="PS50104">
    <property type="entry name" value="TIR"/>
    <property type="match status" value="1"/>
</dbReference>
<dbReference type="InParanoid" id="A0A7N2L6K3"/>
<proteinExistence type="predicted"/>
<dbReference type="InterPro" id="IPR058192">
    <property type="entry name" value="WHD_ROQ1-like"/>
</dbReference>
<evidence type="ECO:0000313" key="9">
    <source>
        <dbReference type="Proteomes" id="UP000594261"/>
    </source>
</evidence>
<dbReference type="Pfam" id="PF23286">
    <property type="entry name" value="LRR_13"/>
    <property type="match status" value="1"/>
</dbReference>
<dbReference type="Gene3D" id="3.40.50.10140">
    <property type="entry name" value="Toll/interleukin-1 receptor homology (TIR) domain"/>
    <property type="match status" value="1"/>
</dbReference>
<feature type="domain" description="TIR" evidence="7">
    <location>
        <begin position="19"/>
        <end position="183"/>
    </location>
</feature>
<reference evidence="8 9" key="1">
    <citation type="journal article" date="2016" name="G3 (Bethesda)">
        <title>First Draft Assembly and Annotation of the Genome of a California Endemic Oak Quercus lobata Nee (Fagaceae).</title>
        <authorList>
            <person name="Sork V.L."/>
            <person name="Fitz-Gibbon S.T."/>
            <person name="Puiu D."/>
            <person name="Crepeau M."/>
            <person name="Gugger P.F."/>
            <person name="Sherman R."/>
            <person name="Stevens K."/>
            <person name="Langley C.H."/>
            <person name="Pellegrini M."/>
            <person name="Salzberg S.L."/>
        </authorList>
    </citation>
    <scope>NUCLEOTIDE SEQUENCE [LARGE SCALE GENOMIC DNA]</scope>
    <source>
        <strain evidence="8 9">cv. SW786</strain>
    </source>
</reference>
<dbReference type="Gramene" id="QL03p017343:mrna">
    <property type="protein sequence ID" value="QL03p017343:mrna"/>
    <property type="gene ID" value="QL03p017343"/>
</dbReference>
<dbReference type="SUPFAM" id="SSF52058">
    <property type="entry name" value="L domain-like"/>
    <property type="match status" value="1"/>
</dbReference>
<dbReference type="InterPro" id="IPR027417">
    <property type="entry name" value="P-loop_NTPase"/>
</dbReference>
<evidence type="ECO:0000256" key="4">
    <source>
        <dbReference type="ARBA" id="ARBA00023027"/>
    </source>
</evidence>
<keyword evidence="5" id="KW-0175">Coiled coil</keyword>
<evidence type="ECO:0000256" key="2">
    <source>
        <dbReference type="ARBA" id="ARBA00022737"/>
    </source>
</evidence>
<dbReference type="FunFam" id="3.40.50.10140:FF:000007">
    <property type="entry name" value="Disease resistance protein (TIR-NBS-LRR class)"/>
    <property type="match status" value="1"/>
</dbReference>
<dbReference type="SUPFAM" id="SSF52200">
    <property type="entry name" value="Toll/Interleukin receptor TIR domain"/>
    <property type="match status" value="1"/>
</dbReference>
<feature type="coiled-coil region" evidence="5">
    <location>
        <begin position="1198"/>
        <end position="1225"/>
    </location>
</feature>